<keyword evidence="2" id="KW-1185">Reference proteome</keyword>
<organism evidence="1 2">
    <name type="scientific">Triticum urartu</name>
    <name type="common">Red wild einkorn</name>
    <name type="synonym">Crithodium urartu</name>
    <dbReference type="NCBI Taxonomy" id="4572"/>
    <lineage>
        <taxon>Eukaryota</taxon>
        <taxon>Viridiplantae</taxon>
        <taxon>Streptophyta</taxon>
        <taxon>Embryophyta</taxon>
        <taxon>Tracheophyta</taxon>
        <taxon>Spermatophyta</taxon>
        <taxon>Magnoliopsida</taxon>
        <taxon>Liliopsida</taxon>
        <taxon>Poales</taxon>
        <taxon>Poaceae</taxon>
        <taxon>BOP clade</taxon>
        <taxon>Pooideae</taxon>
        <taxon>Triticodae</taxon>
        <taxon>Triticeae</taxon>
        <taxon>Triticinae</taxon>
        <taxon>Triticum</taxon>
    </lineage>
</organism>
<dbReference type="Gramene" id="TuG1812G0600004221.01.T02">
    <property type="protein sequence ID" value="TuG1812G0600004221.01.T02.cds430577"/>
    <property type="gene ID" value="TuG1812G0600004221.01"/>
</dbReference>
<dbReference type="EnsemblPlants" id="TuG1812G0600004221.01.T02">
    <property type="protein sequence ID" value="TuG1812G0600004221.01.T02.cds430577"/>
    <property type="gene ID" value="TuG1812G0600004221.01"/>
</dbReference>
<evidence type="ECO:0000313" key="2">
    <source>
        <dbReference type="Proteomes" id="UP000015106"/>
    </source>
</evidence>
<reference evidence="1" key="2">
    <citation type="submission" date="2018-03" db="EMBL/GenBank/DDBJ databases">
        <title>The Triticum urartu genome reveals the dynamic nature of wheat genome evolution.</title>
        <authorList>
            <person name="Ling H."/>
            <person name="Ma B."/>
            <person name="Shi X."/>
            <person name="Liu H."/>
            <person name="Dong L."/>
            <person name="Sun H."/>
            <person name="Cao Y."/>
            <person name="Gao Q."/>
            <person name="Zheng S."/>
            <person name="Li Y."/>
            <person name="Yu Y."/>
            <person name="Du H."/>
            <person name="Qi M."/>
            <person name="Li Y."/>
            <person name="Yu H."/>
            <person name="Cui Y."/>
            <person name="Wang N."/>
            <person name="Chen C."/>
            <person name="Wu H."/>
            <person name="Zhao Y."/>
            <person name="Zhang J."/>
            <person name="Li Y."/>
            <person name="Zhou W."/>
            <person name="Zhang B."/>
            <person name="Hu W."/>
            <person name="Eijk M."/>
            <person name="Tang J."/>
            <person name="Witsenboer H."/>
            <person name="Zhao S."/>
            <person name="Li Z."/>
            <person name="Zhang A."/>
            <person name="Wang D."/>
            <person name="Liang C."/>
        </authorList>
    </citation>
    <scope>NUCLEOTIDE SEQUENCE [LARGE SCALE GENOMIC DNA]</scope>
    <source>
        <strain evidence="1">cv. G1812</strain>
    </source>
</reference>
<accession>A0A8R7QT40</accession>
<protein>
    <submittedName>
        <fullName evidence="1">Uncharacterized protein</fullName>
    </submittedName>
</protein>
<dbReference type="AlphaFoldDB" id="A0A8R7QT40"/>
<reference evidence="1" key="3">
    <citation type="submission" date="2022-06" db="UniProtKB">
        <authorList>
            <consortium name="EnsemblPlants"/>
        </authorList>
    </citation>
    <scope>IDENTIFICATION</scope>
</reference>
<proteinExistence type="predicted"/>
<dbReference type="Proteomes" id="UP000015106">
    <property type="component" value="Chromosome 6"/>
</dbReference>
<name>A0A8R7QT40_TRIUA</name>
<evidence type="ECO:0000313" key="1">
    <source>
        <dbReference type="EnsemblPlants" id="TuG1812G0600004221.01.T02.cds430577"/>
    </source>
</evidence>
<sequence length="140" mass="16187">MAVPTDPQVFDNLKGRPWWCSYQTKGKSQPLTVRDQHGFLLLFCHVMEHKARVRTVTLLLQPGCHRLQLCVYLVGQRVRFVGGYKGMDLILELNPAGSSFLLHLFRIHELPHFIPLFPPPCGRIDVGEQHVCSRIERFKR</sequence>
<reference evidence="2" key="1">
    <citation type="journal article" date="2013" name="Nature">
        <title>Draft genome of the wheat A-genome progenitor Triticum urartu.</title>
        <authorList>
            <person name="Ling H.Q."/>
            <person name="Zhao S."/>
            <person name="Liu D."/>
            <person name="Wang J."/>
            <person name="Sun H."/>
            <person name="Zhang C."/>
            <person name="Fan H."/>
            <person name="Li D."/>
            <person name="Dong L."/>
            <person name="Tao Y."/>
            <person name="Gao C."/>
            <person name="Wu H."/>
            <person name="Li Y."/>
            <person name="Cui Y."/>
            <person name="Guo X."/>
            <person name="Zheng S."/>
            <person name="Wang B."/>
            <person name="Yu K."/>
            <person name="Liang Q."/>
            <person name="Yang W."/>
            <person name="Lou X."/>
            <person name="Chen J."/>
            <person name="Feng M."/>
            <person name="Jian J."/>
            <person name="Zhang X."/>
            <person name="Luo G."/>
            <person name="Jiang Y."/>
            <person name="Liu J."/>
            <person name="Wang Z."/>
            <person name="Sha Y."/>
            <person name="Zhang B."/>
            <person name="Wu H."/>
            <person name="Tang D."/>
            <person name="Shen Q."/>
            <person name="Xue P."/>
            <person name="Zou S."/>
            <person name="Wang X."/>
            <person name="Liu X."/>
            <person name="Wang F."/>
            <person name="Yang Y."/>
            <person name="An X."/>
            <person name="Dong Z."/>
            <person name="Zhang K."/>
            <person name="Zhang X."/>
            <person name="Luo M.C."/>
            <person name="Dvorak J."/>
            <person name="Tong Y."/>
            <person name="Wang J."/>
            <person name="Yang H."/>
            <person name="Li Z."/>
            <person name="Wang D."/>
            <person name="Zhang A."/>
            <person name="Wang J."/>
        </authorList>
    </citation>
    <scope>NUCLEOTIDE SEQUENCE</scope>
    <source>
        <strain evidence="2">cv. G1812</strain>
    </source>
</reference>